<feature type="binding site" evidence="15">
    <location>
        <begin position="403"/>
        <end position="410"/>
    </location>
    <ligand>
        <name>ATP</name>
        <dbReference type="ChEBI" id="CHEBI:30616"/>
    </ligand>
</feature>
<dbReference type="SUPFAM" id="SSF52540">
    <property type="entry name" value="P-loop containing nucleoside triphosphate hydrolases"/>
    <property type="match status" value="1"/>
</dbReference>
<organism evidence="18 19">
    <name type="scientific">Sporomusa acidovorans (strain ATCC 49682 / DSM 3132 / Mol)</name>
    <dbReference type="NCBI Taxonomy" id="1123286"/>
    <lineage>
        <taxon>Bacteria</taxon>
        <taxon>Bacillati</taxon>
        <taxon>Bacillota</taxon>
        <taxon>Negativicutes</taxon>
        <taxon>Selenomonadales</taxon>
        <taxon>Sporomusaceae</taxon>
        <taxon>Sporomusa</taxon>
    </lineage>
</organism>
<name>A0ABZ3J3D2_SPOA4</name>
<sequence>MPKWLTQLTPELRHELFGITMVTGGILALISLIGLNVGPLGLFIAKILKYTFGIGAVVVPVVLFVIGLKYIVAKNSIRYSVKFWGLLLFYLVALAIYHHIRVPVGYEIMPESLIAGGGLTGGMILFSLRKLLGVHGTIIVLSALLLCAILMTTTWSLAETILMAKKRTVDSLTSAREAIAASTETIFSEQEERHQPVFYDQQRDDKPEFTVQRHKIENSTADFGSTVEQASAQTFTVENETPAADANSDYGLPPVSLLKKPSRPRLNKVSKEVADNKHILEQTLDSFGVSARVINTCQGPTVTRYELEPAAGVKVSKIVNLSDDLALKLASSGVRIEAPIPGKAAIGIEVPNKELSGVALREVIETDEFQRTSSCLTVALGKDIAGQPIVTDLAKMPHLLVAGATGSGKSVCINTLITSILFKARPDEVKLVLIDPKMVELSNYNGIPHLLTPVVTDSKKAASALNWAVQEMERRYEVFATAGVRDISRYNDLNQDGRLPLIVIIIDELADLMMVAPVDVEDAICRLAQKARAAGLHLVLATQRPSVDVITGTIKANVPSRISFAVSSQIDSRTILDMAGAEKLLGKGDMLFYPVGAAKPLRVQGAFISDNEVEDLVSYIKEQAEPEYNDGVTTVESGHTAGKEQQAHFEDELLEEAVRMVLETGQASVSMLQRKFRVGYTRAARLIDTMEEMKIVGPNVGSKAREIIMTSEQVYSRYFNNK</sequence>
<dbReference type="SMART" id="SM00843">
    <property type="entry name" value="Ftsk_gamma"/>
    <property type="match status" value="1"/>
</dbReference>
<dbReference type="Gene3D" id="3.30.980.40">
    <property type="match status" value="1"/>
</dbReference>
<comment type="similarity">
    <text evidence="2">Belongs to the FtsK/SpoIIIE/SftA family.</text>
</comment>
<feature type="transmembrane region" description="Helical" evidence="16">
    <location>
        <begin position="16"/>
        <end position="38"/>
    </location>
</feature>
<evidence type="ECO:0000256" key="9">
    <source>
        <dbReference type="ARBA" id="ARBA00022989"/>
    </source>
</evidence>
<evidence type="ECO:0000256" key="6">
    <source>
        <dbReference type="ARBA" id="ARBA00022741"/>
    </source>
</evidence>
<evidence type="ECO:0000256" key="4">
    <source>
        <dbReference type="ARBA" id="ARBA00022618"/>
    </source>
</evidence>
<feature type="transmembrane region" description="Helical" evidence="16">
    <location>
        <begin position="138"/>
        <end position="158"/>
    </location>
</feature>
<evidence type="ECO:0000256" key="16">
    <source>
        <dbReference type="SAM" id="Phobius"/>
    </source>
</evidence>
<proteinExistence type="inferred from homology"/>
<evidence type="ECO:0000256" key="11">
    <source>
        <dbReference type="ARBA" id="ARBA00023136"/>
    </source>
</evidence>
<evidence type="ECO:0000313" key="18">
    <source>
        <dbReference type="EMBL" id="XFO72636.1"/>
    </source>
</evidence>
<dbReference type="Pfam" id="PF17854">
    <property type="entry name" value="FtsK_alpha"/>
    <property type="match status" value="1"/>
</dbReference>
<gene>
    <name evidence="18" type="primary">spoIIIE</name>
    <name evidence="18" type="ORF">SPACI_026890</name>
</gene>
<accession>A0ABZ3J3D2</accession>
<dbReference type="Proteomes" id="UP000216052">
    <property type="component" value="Chromosome"/>
</dbReference>
<comment type="subcellular location">
    <subcellularLocation>
        <location evidence="1">Cell membrane</location>
        <topology evidence="1">Multi-pass membrane protein</topology>
    </subcellularLocation>
</comment>
<dbReference type="Pfam" id="PF13491">
    <property type="entry name" value="FtsK_4TM"/>
    <property type="match status" value="1"/>
</dbReference>
<dbReference type="SUPFAM" id="SSF46785">
    <property type="entry name" value="Winged helix' DNA-binding domain"/>
    <property type="match status" value="1"/>
</dbReference>
<keyword evidence="11 16" id="KW-0472">Membrane</keyword>
<evidence type="ECO:0000256" key="2">
    <source>
        <dbReference type="ARBA" id="ARBA00006474"/>
    </source>
</evidence>
<dbReference type="SMART" id="SM00382">
    <property type="entry name" value="AAA"/>
    <property type="match status" value="1"/>
</dbReference>
<keyword evidence="4" id="KW-0132">Cell division</keyword>
<feature type="transmembrane region" description="Helical" evidence="16">
    <location>
        <begin position="50"/>
        <end position="71"/>
    </location>
</feature>
<keyword evidence="3" id="KW-1003">Cell membrane</keyword>
<dbReference type="CDD" id="cd01127">
    <property type="entry name" value="TrwB_TraG_TraD_VirD4"/>
    <property type="match status" value="1"/>
</dbReference>
<dbReference type="InterPro" id="IPR036390">
    <property type="entry name" value="WH_DNA-bd_sf"/>
</dbReference>
<evidence type="ECO:0000256" key="5">
    <source>
        <dbReference type="ARBA" id="ARBA00022692"/>
    </source>
</evidence>
<keyword evidence="19" id="KW-1185">Reference proteome</keyword>
<dbReference type="InterPro" id="IPR018541">
    <property type="entry name" value="Ftsk_gamma"/>
</dbReference>
<dbReference type="InterPro" id="IPR025199">
    <property type="entry name" value="FtsK_4TM"/>
</dbReference>
<reference evidence="18" key="1">
    <citation type="submission" date="2024-05" db="EMBL/GenBank/DDBJ databases">
        <title>Isolation and characterization of Sporomusa carbonis sp. nov., a carboxydotrophic hydrogenogen in the genus of Sporomusa isolated from a charcoal burning pile.</title>
        <authorList>
            <person name="Boeer T."/>
            <person name="Rosenbaum F."/>
            <person name="Eysell L."/>
            <person name="Mueller V."/>
            <person name="Daniel R."/>
            <person name="Poehlein A."/>
        </authorList>
    </citation>
    <scope>NUCLEOTIDE SEQUENCE [LARGE SCALE GENOMIC DNA]</scope>
    <source>
        <strain evidence="18">DSM 3132</strain>
    </source>
</reference>
<keyword evidence="5 16" id="KW-0812">Transmembrane</keyword>
<dbReference type="InterPro" id="IPR002543">
    <property type="entry name" value="FtsK_dom"/>
</dbReference>
<feature type="domain" description="FtsK" evidence="17">
    <location>
        <begin position="386"/>
        <end position="573"/>
    </location>
</feature>
<keyword evidence="9 16" id="KW-1133">Transmembrane helix</keyword>
<keyword evidence="12" id="KW-0131">Cell cycle</keyword>
<keyword evidence="6 15" id="KW-0547">Nucleotide-binding</keyword>
<evidence type="ECO:0000256" key="13">
    <source>
        <dbReference type="ARBA" id="ARBA00024986"/>
    </source>
</evidence>
<comment type="function">
    <text evidence="13">Essential cell division protein that coordinates cell division and chromosome segregation. The N-terminus is involved in assembly of the cell-division machinery. The C-terminus functions as a DNA motor that moves dsDNA in an ATP-dependent manner towards the dif recombination site, which is located within the replication terminus region. Required for activation of the Xer recombinase, allowing activation of chromosome unlinking by recombination.</text>
</comment>
<dbReference type="PROSITE" id="PS50901">
    <property type="entry name" value="FTSK"/>
    <property type="match status" value="1"/>
</dbReference>
<evidence type="ECO:0000256" key="8">
    <source>
        <dbReference type="ARBA" id="ARBA00022840"/>
    </source>
</evidence>
<evidence type="ECO:0000256" key="15">
    <source>
        <dbReference type="PROSITE-ProRule" id="PRU00289"/>
    </source>
</evidence>
<feature type="transmembrane region" description="Helical" evidence="16">
    <location>
        <begin position="83"/>
        <end position="100"/>
    </location>
</feature>
<evidence type="ECO:0000259" key="17">
    <source>
        <dbReference type="PROSITE" id="PS50901"/>
    </source>
</evidence>
<dbReference type="Pfam" id="PF01580">
    <property type="entry name" value="FtsK_SpoIIIE"/>
    <property type="match status" value="1"/>
</dbReference>
<dbReference type="InterPro" id="IPR036388">
    <property type="entry name" value="WH-like_DNA-bd_sf"/>
</dbReference>
<evidence type="ECO:0000256" key="12">
    <source>
        <dbReference type="ARBA" id="ARBA00023306"/>
    </source>
</evidence>
<dbReference type="Gene3D" id="3.40.50.300">
    <property type="entry name" value="P-loop containing nucleotide triphosphate hydrolases"/>
    <property type="match status" value="1"/>
</dbReference>
<feature type="transmembrane region" description="Helical" evidence="16">
    <location>
        <begin position="112"/>
        <end position="132"/>
    </location>
</feature>
<keyword evidence="8 15" id="KW-0067">ATP-binding</keyword>
<evidence type="ECO:0000256" key="3">
    <source>
        <dbReference type="ARBA" id="ARBA00022475"/>
    </source>
</evidence>
<dbReference type="InterPro" id="IPR003593">
    <property type="entry name" value="AAA+_ATPase"/>
</dbReference>
<dbReference type="PANTHER" id="PTHR22683:SF41">
    <property type="entry name" value="DNA TRANSLOCASE FTSK"/>
    <property type="match status" value="1"/>
</dbReference>
<keyword evidence="7" id="KW-0159">Chromosome partition</keyword>
<dbReference type="InterPro" id="IPR041027">
    <property type="entry name" value="FtsK_alpha"/>
</dbReference>
<dbReference type="Pfam" id="PF09397">
    <property type="entry name" value="FtsK_gamma"/>
    <property type="match status" value="1"/>
</dbReference>
<dbReference type="InterPro" id="IPR027417">
    <property type="entry name" value="P-loop_NTPase"/>
</dbReference>
<dbReference type="Gene3D" id="1.10.10.10">
    <property type="entry name" value="Winged helix-like DNA-binding domain superfamily/Winged helix DNA-binding domain"/>
    <property type="match status" value="1"/>
</dbReference>
<dbReference type="EMBL" id="CP155571">
    <property type="protein sequence ID" value="XFO72636.1"/>
    <property type="molecule type" value="Genomic_DNA"/>
</dbReference>
<evidence type="ECO:0000313" key="19">
    <source>
        <dbReference type="Proteomes" id="UP000216052"/>
    </source>
</evidence>
<evidence type="ECO:0000256" key="10">
    <source>
        <dbReference type="ARBA" id="ARBA00023125"/>
    </source>
</evidence>
<dbReference type="PANTHER" id="PTHR22683">
    <property type="entry name" value="SPORULATION PROTEIN RELATED"/>
    <property type="match status" value="1"/>
</dbReference>
<comment type="subunit">
    <text evidence="14">Homohexamer. Forms a ring that surrounds DNA.</text>
</comment>
<evidence type="ECO:0000256" key="14">
    <source>
        <dbReference type="ARBA" id="ARBA00025923"/>
    </source>
</evidence>
<evidence type="ECO:0000256" key="7">
    <source>
        <dbReference type="ARBA" id="ARBA00022829"/>
    </source>
</evidence>
<protein>
    <submittedName>
        <fullName evidence="18">DNA translocase SpoIIIE</fullName>
    </submittedName>
</protein>
<evidence type="ECO:0000256" key="1">
    <source>
        <dbReference type="ARBA" id="ARBA00004651"/>
    </source>
</evidence>
<keyword evidence="10" id="KW-0238">DNA-binding</keyword>
<dbReference type="InterPro" id="IPR050206">
    <property type="entry name" value="FtsK/SpoIIIE/SftA"/>
</dbReference>